<sequence length="328" mass="37498">MRAMRTTAFCLFLFSSLIFIHHQTNAQPVPAVDENIPHLVTFGGDGETAWGDDDFCQIIFFSIPENYELPVFIRVFDPETGEDIDEQKGEWDTVMRYSVYGGEGACSEEDARRSNLEGNYLSGNLLASKVFTQNPRYNESWYTFGPFNPSEGEFLPEYGGYIFKLVIEGEEGDDGNLYNLFLSTEGKENRPVEGAFAFYFKYKFRLHNDVNEVSHIYPYMTSDVVAIKQSNFDWDNDGFIRIISPAKNGELLASSGDDKWVRSRHKISKDEHNSSLDVQMIKKKSKLVKDNNVVIFLENQYGELMPFYSIPIGGIPEYKYSIGIKPKQ</sequence>
<name>A0A2U2BDN1_9BACT</name>
<dbReference type="EMBL" id="QEWP01000001">
    <property type="protein sequence ID" value="PWE01170.1"/>
    <property type="molecule type" value="Genomic_DNA"/>
</dbReference>
<reference evidence="2 3" key="1">
    <citation type="submission" date="2018-05" db="EMBL/GenBank/DDBJ databases">
        <title>Marinilabilia rubrum sp. nov., isolated from saltern sediment.</title>
        <authorList>
            <person name="Zhang R."/>
        </authorList>
    </citation>
    <scope>NUCLEOTIDE SEQUENCE [LARGE SCALE GENOMIC DNA]</scope>
    <source>
        <strain evidence="2 3">WTE16</strain>
    </source>
</reference>
<keyword evidence="1" id="KW-0732">Signal</keyword>
<comment type="caution">
    <text evidence="2">The sequence shown here is derived from an EMBL/GenBank/DDBJ whole genome shotgun (WGS) entry which is preliminary data.</text>
</comment>
<dbReference type="AlphaFoldDB" id="A0A2U2BDN1"/>
<evidence type="ECO:0000313" key="3">
    <source>
        <dbReference type="Proteomes" id="UP000244956"/>
    </source>
</evidence>
<dbReference type="OrthoDB" id="9773411at2"/>
<protein>
    <submittedName>
        <fullName evidence="2">Uncharacterized protein</fullName>
    </submittedName>
</protein>
<feature type="chain" id="PRO_5015620284" evidence="1">
    <location>
        <begin position="27"/>
        <end position="328"/>
    </location>
</feature>
<dbReference type="Proteomes" id="UP000244956">
    <property type="component" value="Unassembled WGS sequence"/>
</dbReference>
<proteinExistence type="predicted"/>
<accession>A0A2U2BDN1</accession>
<organism evidence="2 3">
    <name type="scientific">Marinilabilia rubra</name>
    <dbReference type="NCBI Taxonomy" id="2162893"/>
    <lineage>
        <taxon>Bacteria</taxon>
        <taxon>Pseudomonadati</taxon>
        <taxon>Bacteroidota</taxon>
        <taxon>Bacteroidia</taxon>
        <taxon>Marinilabiliales</taxon>
        <taxon>Marinilabiliaceae</taxon>
        <taxon>Marinilabilia</taxon>
    </lineage>
</organism>
<evidence type="ECO:0000256" key="1">
    <source>
        <dbReference type="SAM" id="SignalP"/>
    </source>
</evidence>
<keyword evidence="3" id="KW-1185">Reference proteome</keyword>
<evidence type="ECO:0000313" key="2">
    <source>
        <dbReference type="EMBL" id="PWE01170.1"/>
    </source>
</evidence>
<gene>
    <name evidence="2" type="ORF">DDZ16_01400</name>
</gene>
<feature type="signal peptide" evidence="1">
    <location>
        <begin position="1"/>
        <end position="26"/>
    </location>
</feature>